<dbReference type="PANTHER" id="PTHR11085:SF4">
    <property type="entry name" value="NAD-DEPENDENT PROTEIN DEACYLASE"/>
    <property type="match status" value="1"/>
</dbReference>
<comment type="similarity">
    <text evidence="3">Belongs to the sirtuin family. Class III subfamily.</text>
</comment>
<dbReference type="InterPro" id="IPR026590">
    <property type="entry name" value="Ssirtuin_cat_dom"/>
</dbReference>
<dbReference type="InterPro" id="IPR029035">
    <property type="entry name" value="DHS-like_NAD/FAD-binding_dom"/>
</dbReference>
<protein>
    <recommendedName>
        <fullName evidence="3">NAD-dependent protein deacylase</fullName>
        <ecNumber evidence="3">2.3.1.286</ecNumber>
    </recommendedName>
    <alternativeName>
        <fullName evidence="3">Regulatory protein SIR2 homolog</fullName>
    </alternativeName>
</protein>
<dbReference type="InterPro" id="IPR027546">
    <property type="entry name" value="Sirtuin_class_III"/>
</dbReference>
<dbReference type="GO" id="GO:0036055">
    <property type="term" value="F:protein-succinyllysine desuccinylase activity"/>
    <property type="evidence" value="ECO:0007669"/>
    <property type="project" value="UniProtKB-UniRule"/>
</dbReference>
<feature type="binding site" evidence="3">
    <location>
        <position position="69"/>
    </location>
    <ligand>
        <name>substrate</name>
    </ligand>
</feature>
<dbReference type="RefSeq" id="WP_135259544.1">
    <property type="nucleotide sequence ID" value="NZ_JAKEDU010000005.1"/>
</dbReference>
<dbReference type="GO" id="GO:0017136">
    <property type="term" value="F:histone deacetylase activity, NAD-dependent"/>
    <property type="evidence" value="ECO:0007669"/>
    <property type="project" value="TreeGrafter"/>
</dbReference>
<accession>A0A4Y9FDI5</accession>
<evidence type="ECO:0000313" key="7">
    <source>
        <dbReference type="Proteomes" id="UP000297668"/>
    </source>
</evidence>
<dbReference type="HAMAP" id="MF_01121">
    <property type="entry name" value="Sirtuin_ClassIII"/>
    <property type="match status" value="1"/>
</dbReference>
<evidence type="ECO:0000256" key="3">
    <source>
        <dbReference type="HAMAP-Rule" id="MF_01121"/>
    </source>
</evidence>
<evidence type="ECO:0000256" key="4">
    <source>
        <dbReference type="PROSITE-ProRule" id="PRU00236"/>
    </source>
</evidence>
<comment type="caution">
    <text evidence="6">The sequence shown here is derived from an EMBL/GenBank/DDBJ whole genome shotgun (WGS) entry which is preliminary data.</text>
</comment>
<dbReference type="Proteomes" id="UP000297668">
    <property type="component" value="Unassembled WGS sequence"/>
</dbReference>
<feature type="binding site" evidence="3 4">
    <location>
        <position position="133"/>
    </location>
    <ligand>
        <name>Zn(2+)</name>
        <dbReference type="ChEBI" id="CHEBI:29105"/>
    </ligand>
</feature>
<evidence type="ECO:0000256" key="2">
    <source>
        <dbReference type="ARBA" id="ARBA00023027"/>
    </source>
</evidence>
<keyword evidence="3 4" id="KW-0862">Zinc</keyword>
<comment type="catalytic activity">
    <reaction evidence="3">
        <text>N(6)-acetyl-L-lysyl-[protein] + NAD(+) + H2O = 2''-O-acetyl-ADP-D-ribose + nicotinamide + L-lysyl-[protein]</text>
        <dbReference type="Rhea" id="RHEA:43636"/>
        <dbReference type="Rhea" id="RHEA-COMP:9752"/>
        <dbReference type="Rhea" id="RHEA-COMP:10731"/>
        <dbReference type="ChEBI" id="CHEBI:15377"/>
        <dbReference type="ChEBI" id="CHEBI:17154"/>
        <dbReference type="ChEBI" id="CHEBI:29969"/>
        <dbReference type="ChEBI" id="CHEBI:57540"/>
        <dbReference type="ChEBI" id="CHEBI:61930"/>
        <dbReference type="ChEBI" id="CHEBI:83767"/>
        <dbReference type="EC" id="2.3.1.286"/>
    </reaction>
</comment>
<gene>
    <name evidence="3" type="primary">cobB</name>
    <name evidence="6" type="ORF">E0687_02210</name>
</gene>
<feature type="binding site" evidence="3">
    <location>
        <begin position="215"/>
        <end position="217"/>
    </location>
    <ligand>
        <name>NAD(+)</name>
        <dbReference type="ChEBI" id="CHEBI:57540"/>
    </ligand>
</feature>
<evidence type="ECO:0000256" key="1">
    <source>
        <dbReference type="ARBA" id="ARBA00022679"/>
    </source>
</evidence>
<comment type="function">
    <text evidence="3">NAD-dependent lysine deacetylase and desuccinylase that specifically removes acetyl and succinyl groups on target proteins. Modulates the activities of several proteins which are inactive in their acylated form.</text>
</comment>
<feature type="domain" description="Deacetylase sirtuin-type" evidence="5">
    <location>
        <begin position="1"/>
        <end position="253"/>
    </location>
</feature>
<dbReference type="AlphaFoldDB" id="A0A4Y9FDI5"/>
<keyword evidence="1" id="KW-0808">Transferase</keyword>
<feature type="binding site" evidence="3">
    <location>
        <position position="233"/>
    </location>
    <ligand>
        <name>NAD(+)</name>
        <dbReference type="ChEBI" id="CHEBI:57540"/>
    </ligand>
</feature>
<comment type="subcellular location">
    <subcellularLocation>
        <location evidence="3">Cytoplasm</location>
    </subcellularLocation>
</comment>
<proteinExistence type="inferred from homology"/>
<dbReference type="EMBL" id="SJZF01000003">
    <property type="protein sequence ID" value="TFU27195.1"/>
    <property type="molecule type" value="Genomic_DNA"/>
</dbReference>
<organism evidence="6 7">
    <name type="scientific">Thermus tengchongensis</name>
    <dbReference type="NCBI Taxonomy" id="1214928"/>
    <lineage>
        <taxon>Bacteria</taxon>
        <taxon>Thermotogati</taxon>
        <taxon>Deinococcota</taxon>
        <taxon>Deinococci</taxon>
        <taxon>Thermales</taxon>
        <taxon>Thermaceae</taxon>
        <taxon>Thermus</taxon>
    </lineage>
</organism>
<sequence>MERLEEARARLRAARRVAVLTGAGISKPSGIPTFRDAEGLWKEFNPLDYATPEAYARNPEKVWAWYAWRIAKVREALPNPAHLALVRLEEEVLARGGEFLLVTQNVDGLHALAGSRNLVELHGNLLRARCEACGHRFLLPDPFTPPPFCPLCGHRARPDVVWFGEFLPEGAWEKAEKAFAQADVALVVGTSAEVEPAASLGRIAFTGGAYLIEVNPEPTPLTPLAHLSLRMGAVEGLQALGYGESGTHPSASG</sequence>
<name>A0A4Y9FDI5_9DEIN</name>
<feature type="binding site" evidence="3 4">
    <location>
        <position position="149"/>
    </location>
    <ligand>
        <name>Zn(2+)</name>
        <dbReference type="ChEBI" id="CHEBI:29105"/>
    </ligand>
</feature>
<dbReference type="Pfam" id="PF02146">
    <property type="entry name" value="SIR2"/>
    <property type="match status" value="1"/>
</dbReference>
<dbReference type="InterPro" id="IPR026591">
    <property type="entry name" value="Sirtuin_cat_small_dom_sf"/>
</dbReference>
<dbReference type="InterPro" id="IPR003000">
    <property type="entry name" value="Sirtuin"/>
</dbReference>
<evidence type="ECO:0000259" key="5">
    <source>
        <dbReference type="PROSITE" id="PS50305"/>
    </source>
</evidence>
<dbReference type="NCBIfam" id="NF001753">
    <property type="entry name" value="PRK00481.1-3"/>
    <property type="match status" value="1"/>
</dbReference>
<dbReference type="PROSITE" id="PS50305">
    <property type="entry name" value="SIRTUIN"/>
    <property type="match status" value="1"/>
</dbReference>
<keyword evidence="3 4" id="KW-0479">Metal-binding</keyword>
<dbReference type="GO" id="GO:0005737">
    <property type="term" value="C:cytoplasm"/>
    <property type="evidence" value="ECO:0007669"/>
    <property type="project" value="UniProtKB-SubCell"/>
</dbReference>
<evidence type="ECO:0000313" key="6">
    <source>
        <dbReference type="EMBL" id="TFU27195.1"/>
    </source>
</evidence>
<dbReference type="Gene3D" id="3.40.50.1220">
    <property type="entry name" value="TPP-binding domain"/>
    <property type="match status" value="1"/>
</dbReference>
<dbReference type="SUPFAM" id="SSF52467">
    <property type="entry name" value="DHS-like NAD/FAD-binding domain"/>
    <property type="match status" value="1"/>
</dbReference>
<keyword evidence="3" id="KW-0963">Cytoplasm</keyword>
<feature type="binding site" evidence="3">
    <location>
        <begin position="189"/>
        <end position="191"/>
    </location>
    <ligand>
        <name>NAD(+)</name>
        <dbReference type="ChEBI" id="CHEBI:57540"/>
    </ligand>
</feature>
<comment type="domain">
    <text evidence="3">2 residues (Tyr-66 and Arg-69) present in a large hydrophobic pocket are probably involved in substrate specificity. They are important for desuccinylation activity, but dispensable for deacetylation activity.</text>
</comment>
<dbReference type="GO" id="GO:0008270">
    <property type="term" value="F:zinc ion binding"/>
    <property type="evidence" value="ECO:0007669"/>
    <property type="project" value="UniProtKB-UniRule"/>
</dbReference>
<dbReference type="CDD" id="cd01412">
    <property type="entry name" value="SIRT5_Af1_CobB"/>
    <property type="match status" value="1"/>
</dbReference>
<feature type="active site" description="Proton acceptor" evidence="3 4">
    <location>
        <position position="122"/>
    </location>
</feature>
<dbReference type="Gene3D" id="3.30.1600.10">
    <property type="entry name" value="SIR2/SIRT2 'Small Domain"/>
    <property type="match status" value="1"/>
</dbReference>
<feature type="binding site" evidence="3 4">
    <location>
        <position position="130"/>
    </location>
    <ligand>
        <name>Zn(2+)</name>
        <dbReference type="ChEBI" id="CHEBI:29105"/>
    </ligand>
</feature>
<dbReference type="GO" id="GO:0036054">
    <property type="term" value="F:protein-malonyllysine demalonylase activity"/>
    <property type="evidence" value="ECO:0007669"/>
    <property type="project" value="InterPro"/>
</dbReference>
<feature type="binding site" evidence="3">
    <location>
        <begin position="104"/>
        <end position="107"/>
    </location>
    <ligand>
        <name>NAD(+)</name>
        <dbReference type="ChEBI" id="CHEBI:57540"/>
    </ligand>
</feature>
<reference evidence="6 7" key="1">
    <citation type="submission" date="2019-03" db="EMBL/GenBank/DDBJ databases">
        <title>Thermus tengchongensis species for the arsenic transformation mechanism.</title>
        <authorList>
            <person name="Yuan G.C."/>
        </authorList>
    </citation>
    <scope>NUCLEOTIDE SEQUENCE [LARGE SCALE GENOMIC DNA]</scope>
    <source>
        <strain evidence="6 7">15W</strain>
    </source>
</reference>
<keyword evidence="2 3" id="KW-0520">NAD</keyword>
<feature type="binding site" evidence="3">
    <location>
        <position position="66"/>
    </location>
    <ligand>
        <name>substrate</name>
    </ligand>
</feature>
<comment type="catalytic activity">
    <reaction evidence="3">
        <text>N(6)-succinyl-L-lysyl-[protein] + NAD(+) + H2O = 2''-O-succinyl-ADP-D-ribose + nicotinamide + L-lysyl-[protein]</text>
        <dbReference type="Rhea" id="RHEA:47668"/>
        <dbReference type="Rhea" id="RHEA-COMP:9752"/>
        <dbReference type="Rhea" id="RHEA-COMP:11877"/>
        <dbReference type="ChEBI" id="CHEBI:15377"/>
        <dbReference type="ChEBI" id="CHEBI:17154"/>
        <dbReference type="ChEBI" id="CHEBI:29969"/>
        <dbReference type="ChEBI" id="CHEBI:57540"/>
        <dbReference type="ChEBI" id="CHEBI:87830"/>
        <dbReference type="ChEBI" id="CHEBI:87832"/>
    </reaction>
</comment>
<dbReference type="PANTHER" id="PTHR11085">
    <property type="entry name" value="NAD-DEPENDENT PROTEIN DEACYLASE SIRTUIN-5, MITOCHONDRIAL-RELATED"/>
    <property type="match status" value="1"/>
</dbReference>
<dbReference type="InterPro" id="IPR050134">
    <property type="entry name" value="NAD-dep_sirtuin_deacylases"/>
</dbReference>
<dbReference type="EC" id="2.3.1.286" evidence="3"/>
<comment type="cofactor">
    <cofactor evidence="3">
        <name>Zn(2+)</name>
        <dbReference type="ChEBI" id="CHEBI:29105"/>
    </cofactor>
    <text evidence="3">Binds 1 zinc ion per subunit.</text>
</comment>
<feature type="binding site" evidence="3">
    <location>
        <begin position="22"/>
        <end position="41"/>
    </location>
    <ligand>
        <name>NAD(+)</name>
        <dbReference type="ChEBI" id="CHEBI:57540"/>
    </ligand>
</feature>
<feature type="binding site" evidence="3 4">
    <location>
        <position position="152"/>
    </location>
    <ligand>
        <name>Zn(2+)</name>
        <dbReference type="ChEBI" id="CHEBI:29105"/>
    </ligand>
</feature>
<dbReference type="GO" id="GO:0070403">
    <property type="term" value="F:NAD+ binding"/>
    <property type="evidence" value="ECO:0007669"/>
    <property type="project" value="UniProtKB-UniRule"/>
</dbReference>